<keyword evidence="1" id="KW-0378">Hydrolase</keyword>
<reference evidence="1 2" key="1">
    <citation type="submission" date="2018-08" db="EMBL/GenBank/DDBJ databases">
        <title>Recombination of ecologically and evolutionarily significant loci maintains genetic cohesion in the Pseudomonas syringae species complex.</title>
        <authorList>
            <person name="Dillon M."/>
            <person name="Thakur S."/>
            <person name="Almeida R.N.D."/>
            <person name="Weir B.S."/>
            <person name="Guttman D.S."/>
        </authorList>
    </citation>
    <scope>NUCLEOTIDE SEQUENCE [LARGE SCALE GENOMIC DNA]</scope>
    <source>
        <strain evidence="1 2">ICMP 13052</strain>
    </source>
</reference>
<organism evidence="1 2">
    <name type="scientific">Pseudomonas syringae pv. delphinii</name>
    <dbReference type="NCBI Taxonomy" id="192088"/>
    <lineage>
        <taxon>Bacteria</taxon>
        <taxon>Pseudomonadati</taxon>
        <taxon>Pseudomonadota</taxon>
        <taxon>Gammaproteobacteria</taxon>
        <taxon>Pseudomonadales</taxon>
        <taxon>Pseudomonadaceae</taxon>
        <taxon>Pseudomonas</taxon>
    </lineage>
</organism>
<protein>
    <submittedName>
        <fullName evidence="1">NUDIX hydrolase</fullName>
    </submittedName>
</protein>
<gene>
    <name evidence="1" type="ORF">ALQ08_04073</name>
</gene>
<dbReference type="EMBL" id="RBRA01000159">
    <property type="protein sequence ID" value="RMQ23863.1"/>
    <property type="molecule type" value="Genomic_DNA"/>
</dbReference>
<accession>A0A3M4K4A2</accession>
<dbReference type="AlphaFoldDB" id="A0A3M4K4A2"/>
<dbReference type="GO" id="GO:0016787">
    <property type="term" value="F:hydrolase activity"/>
    <property type="evidence" value="ECO:0007669"/>
    <property type="project" value="UniProtKB-KW"/>
</dbReference>
<proteinExistence type="predicted"/>
<comment type="caution">
    <text evidence="1">The sequence shown here is derived from an EMBL/GenBank/DDBJ whole genome shotgun (WGS) entry which is preliminary data.</text>
</comment>
<evidence type="ECO:0000313" key="2">
    <source>
        <dbReference type="Proteomes" id="UP000269044"/>
    </source>
</evidence>
<dbReference type="Proteomes" id="UP000269044">
    <property type="component" value="Unassembled WGS sequence"/>
</dbReference>
<name>A0A3M4K4A2_9PSED</name>
<evidence type="ECO:0000313" key="1">
    <source>
        <dbReference type="EMBL" id="RMQ23863.1"/>
    </source>
</evidence>
<sequence>MRPVWINLHEAIAHNEAVMQRHESSMGQSILRETYMLRKVASELLMPISL</sequence>